<name>A0A6J0LF22_RAPSA</name>
<organism evidence="2 3">
    <name type="scientific">Raphanus sativus</name>
    <name type="common">Radish</name>
    <name type="synonym">Raphanus raphanistrum var. sativus</name>
    <dbReference type="NCBI Taxonomy" id="3726"/>
    <lineage>
        <taxon>Eukaryota</taxon>
        <taxon>Viridiplantae</taxon>
        <taxon>Streptophyta</taxon>
        <taxon>Embryophyta</taxon>
        <taxon>Tracheophyta</taxon>
        <taxon>Spermatophyta</taxon>
        <taxon>Magnoliopsida</taxon>
        <taxon>eudicotyledons</taxon>
        <taxon>Gunneridae</taxon>
        <taxon>Pentapetalae</taxon>
        <taxon>rosids</taxon>
        <taxon>malvids</taxon>
        <taxon>Brassicales</taxon>
        <taxon>Brassicaceae</taxon>
        <taxon>Brassiceae</taxon>
        <taxon>Raphanus</taxon>
    </lineage>
</organism>
<dbReference type="PANTHER" id="PTHR31973:SF195">
    <property type="entry name" value="MUDR FAMILY TRANSPOSASE"/>
    <property type="match status" value="1"/>
</dbReference>
<dbReference type="GeneID" id="108829678"/>
<dbReference type="Proteomes" id="UP000504610">
    <property type="component" value="Chromosome 6"/>
</dbReference>
<reference evidence="3" key="2">
    <citation type="submission" date="2025-08" db="UniProtKB">
        <authorList>
            <consortium name="RefSeq"/>
        </authorList>
    </citation>
    <scope>IDENTIFICATION</scope>
    <source>
        <tissue evidence="3">Leaf</tissue>
    </source>
</reference>
<dbReference type="KEGG" id="rsz:108829678"/>
<feature type="compositionally biased region" description="Acidic residues" evidence="1">
    <location>
        <begin position="78"/>
        <end position="106"/>
    </location>
</feature>
<accession>A0A6J0LF22</accession>
<protein>
    <submittedName>
        <fullName evidence="3">Uncharacterized protein LOC108829678</fullName>
    </submittedName>
</protein>
<gene>
    <name evidence="3" type="primary">LOC108829678</name>
</gene>
<dbReference type="AlphaFoldDB" id="A0A6J0LF22"/>
<dbReference type="RefSeq" id="XP_018458790.1">
    <property type="nucleotide sequence ID" value="XM_018603288.1"/>
</dbReference>
<evidence type="ECO:0000256" key="1">
    <source>
        <dbReference type="SAM" id="MobiDB-lite"/>
    </source>
</evidence>
<reference evidence="2" key="1">
    <citation type="journal article" date="2019" name="Database">
        <title>The radish genome database (RadishGD): an integrated information resource for radish genomics.</title>
        <authorList>
            <person name="Yu H.J."/>
            <person name="Baek S."/>
            <person name="Lee Y.J."/>
            <person name="Cho A."/>
            <person name="Mun J.H."/>
        </authorList>
    </citation>
    <scope>NUCLEOTIDE SEQUENCE [LARGE SCALE GENOMIC DNA]</scope>
    <source>
        <strain evidence="2">cv. WK10039</strain>
    </source>
</reference>
<feature type="region of interest" description="Disordered" evidence="1">
    <location>
        <begin position="77"/>
        <end position="106"/>
    </location>
</feature>
<keyword evidence="2" id="KW-1185">Reference proteome</keyword>
<dbReference type="OrthoDB" id="1096464at2759"/>
<proteinExistence type="predicted"/>
<sequence length="382" mass="43245">MAQEDYHLDMNREVVDFTYTLPEQMMQQKAQDTPHIHVTSDRQVRNLVEICKTHDVRLCVSSRGRMTIVSDATKVADEEGDANEVSDKGEEEYYEDGDEVSGEEEEDAYVPNIAEVDEDDFENYSVYGKVKDEDDNEVKADDISFEGFKTPYASGGGSSNMAFSDNIYVNQIVAKCRVAGCGWKLRAGVKHGSKTFWVTKYLKTHICSVSDRVSQWKHSTPKYVAKLWIDRVGIIDVQNPKHIKDAMKNMCGMELDYTTLYRALLYAQEMVRGSAEDGYERLPSYQEQIKIANPGTITSIELGDKDRFKYLFLAFGASITGFQYQRRVIVVDGTHLSGKYGGVLLFADAQDGNFQIFHLAFAIVDAERLLGMVLHTIEQVYI</sequence>
<evidence type="ECO:0000313" key="2">
    <source>
        <dbReference type="Proteomes" id="UP000504610"/>
    </source>
</evidence>
<dbReference type="PANTHER" id="PTHR31973">
    <property type="entry name" value="POLYPROTEIN, PUTATIVE-RELATED"/>
    <property type="match status" value="1"/>
</dbReference>
<evidence type="ECO:0000313" key="3">
    <source>
        <dbReference type="RefSeq" id="XP_018458790.1"/>
    </source>
</evidence>